<evidence type="ECO:0000313" key="9">
    <source>
        <dbReference type="EMBL" id="GIE02085.1"/>
    </source>
</evidence>
<organism evidence="9 10">
    <name type="scientific">Paractinoplanes durhamensis</name>
    <dbReference type="NCBI Taxonomy" id="113563"/>
    <lineage>
        <taxon>Bacteria</taxon>
        <taxon>Bacillati</taxon>
        <taxon>Actinomycetota</taxon>
        <taxon>Actinomycetes</taxon>
        <taxon>Micromonosporales</taxon>
        <taxon>Micromonosporaceae</taxon>
        <taxon>Paractinoplanes</taxon>
    </lineage>
</organism>
<feature type="transmembrane region" description="Helical" evidence="7">
    <location>
        <begin position="43"/>
        <end position="68"/>
    </location>
</feature>
<dbReference type="InterPro" id="IPR032816">
    <property type="entry name" value="VTT_dom"/>
</dbReference>
<feature type="transmembrane region" description="Helical" evidence="7">
    <location>
        <begin position="135"/>
        <end position="156"/>
    </location>
</feature>
<evidence type="ECO:0000313" key="10">
    <source>
        <dbReference type="Proteomes" id="UP000637628"/>
    </source>
</evidence>
<keyword evidence="3" id="KW-1003">Cell membrane</keyword>
<keyword evidence="6 7" id="KW-0472">Membrane</keyword>
<dbReference type="PANTHER" id="PTHR42709">
    <property type="entry name" value="ALKALINE PHOSPHATASE LIKE PROTEIN"/>
    <property type="match status" value="1"/>
</dbReference>
<dbReference type="PANTHER" id="PTHR42709:SF6">
    <property type="entry name" value="UNDECAPRENYL PHOSPHATE TRANSPORTER A"/>
    <property type="match status" value="1"/>
</dbReference>
<dbReference type="Proteomes" id="UP000637628">
    <property type="component" value="Unassembled WGS sequence"/>
</dbReference>
<keyword evidence="10" id="KW-1185">Reference proteome</keyword>
<evidence type="ECO:0000256" key="4">
    <source>
        <dbReference type="ARBA" id="ARBA00022692"/>
    </source>
</evidence>
<evidence type="ECO:0000256" key="2">
    <source>
        <dbReference type="ARBA" id="ARBA00010792"/>
    </source>
</evidence>
<protein>
    <submittedName>
        <fullName evidence="9">Membrane protein</fullName>
    </submittedName>
</protein>
<evidence type="ECO:0000256" key="1">
    <source>
        <dbReference type="ARBA" id="ARBA00004651"/>
    </source>
</evidence>
<sequence length="193" mass="20485">MIAYLGALAWLFGVVAFGAIIPIVPTGAAVSGAATLAFHEHHPLTILLVIAAGAAGAYVGDLVMYGMCRVGGEKLARRLRWLRDEEHLASVKTRLEKSPVPVLLVSRLIPGGRVPVLLAAAFLGLSWRTFVMANLPACALWATVYAAVGVAGGSIFPKPWEGVIAAVILILVVNQSISWWQKRREARAAPSEA</sequence>
<name>A0ABQ3YWW5_9ACTN</name>
<proteinExistence type="inferred from homology"/>
<dbReference type="RefSeq" id="WP_203727851.1">
    <property type="nucleotide sequence ID" value="NZ_BAAATX010000001.1"/>
</dbReference>
<dbReference type="InterPro" id="IPR051311">
    <property type="entry name" value="DedA_domain"/>
</dbReference>
<comment type="similarity">
    <text evidence="2">Belongs to the DedA family.</text>
</comment>
<feature type="transmembrane region" description="Helical" evidence="7">
    <location>
        <begin position="162"/>
        <end position="180"/>
    </location>
</feature>
<comment type="caution">
    <text evidence="9">The sequence shown here is derived from an EMBL/GenBank/DDBJ whole genome shotgun (WGS) entry which is preliminary data.</text>
</comment>
<keyword evidence="4 7" id="KW-0812">Transmembrane</keyword>
<evidence type="ECO:0000256" key="6">
    <source>
        <dbReference type="ARBA" id="ARBA00023136"/>
    </source>
</evidence>
<gene>
    <name evidence="9" type="ORF">Adu01nite_34350</name>
</gene>
<comment type="subcellular location">
    <subcellularLocation>
        <location evidence="1">Cell membrane</location>
        <topology evidence="1">Multi-pass membrane protein</topology>
    </subcellularLocation>
</comment>
<dbReference type="EMBL" id="BOML01000029">
    <property type="protein sequence ID" value="GIE02085.1"/>
    <property type="molecule type" value="Genomic_DNA"/>
</dbReference>
<accession>A0ABQ3YWW5</accession>
<dbReference type="Pfam" id="PF09335">
    <property type="entry name" value="VTT_dom"/>
    <property type="match status" value="1"/>
</dbReference>
<reference evidence="9 10" key="1">
    <citation type="submission" date="2021-01" db="EMBL/GenBank/DDBJ databases">
        <title>Whole genome shotgun sequence of Actinoplanes durhamensis NBRC 14914.</title>
        <authorList>
            <person name="Komaki H."/>
            <person name="Tamura T."/>
        </authorList>
    </citation>
    <scope>NUCLEOTIDE SEQUENCE [LARGE SCALE GENOMIC DNA]</scope>
    <source>
        <strain evidence="9 10">NBRC 14914</strain>
    </source>
</reference>
<keyword evidence="5 7" id="KW-1133">Transmembrane helix</keyword>
<evidence type="ECO:0000256" key="5">
    <source>
        <dbReference type="ARBA" id="ARBA00022989"/>
    </source>
</evidence>
<feature type="domain" description="VTT" evidence="8">
    <location>
        <begin position="46"/>
        <end position="149"/>
    </location>
</feature>
<evidence type="ECO:0000259" key="8">
    <source>
        <dbReference type="Pfam" id="PF09335"/>
    </source>
</evidence>
<evidence type="ECO:0000256" key="3">
    <source>
        <dbReference type="ARBA" id="ARBA00022475"/>
    </source>
</evidence>
<evidence type="ECO:0000256" key="7">
    <source>
        <dbReference type="SAM" id="Phobius"/>
    </source>
</evidence>